<keyword evidence="2" id="KW-1185">Reference proteome</keyword>
<dbReference type="EMBL" id="CP076448">
    <property type="protein sequence ID" value="QXM24900.1"/>
    <property type="molecule type" value="Genomic_DNA"/>
</dbReference>
<evidence type="ECO:0000313" key="2">
    <source>
        <dbReference type="Proteomes" id="UP000694001"/>
    </source>
</evidence>
<gene>
    <name evidence="1" type="ORF">KO353_01100</name>
</gene>
<organism evidence="1 2">
    <name type="scientific">Elioraea tepida</name>
    <dbReference type="NCBI Taxonomy" id="2843330"/>
    <lineage>
        <taxon>Bacteria</taxon>
        <taxon>Pseudomonadati</taxon>
        <taxon>Pseudomonadota</taxon>
        <taxon>Alphaproteobacteria</taxon>
        <taxon>Acetobacterales</taxon>
        <taxon>Elioraeaceae</taxon>
        <taxon>Elioraea</taxon>
    </lineage>
</organism>
<dbReference type="RefSeq" id="WP_218285957.1">
    <property type="nucleotide sequence ID" value="NZ_CP076448.1"/>
</dbReference>
<proteinExistence type="predicted"/>
<sequence length="87" mass="9383">MLPFLRSLAELIRSLAPSAGFVIPIGSVERRRPTGLDGTDRHRLRMAQLDGRASGTPGVPRGTHGRTLQMAAVRHPAESWPCVTACP</sequence>
<reference evidence="1" key="1">
    <citation type="submission" date="2021-06" db="EMBL/GenBank/DDBJ databases">
        <title>Elioraea tepida, sp. nov., a moderately thermophilic aerobic anoxygenic phototrophic bacterium isolated from an alkaline siliceous hot spring mat community in Yellowstone National Park, WY, USA.</title>
        <authorList>
            <person name="Saini M.K."/>
            <person name="Yoshida S."/>
            <person name="Sebastian A."/>
            <person name="Hirose S."/>
            <person name="Hara E."/>
            <person name="Tamaki H."/>
            <person name="Soulier N.T."/>
            <person name="Albert I."/>
            <person name="Hanada S."/>
            <person name="Bryant D.A."/>
            <person name="Tank M."/>
        </authorList>
    </citation>
    <scope>NUCLEOTIDE SEQUENCE</scope>
    <source>
        <strain evidence="1">MS-P2</strain>
    </source>
</reference>
<name>A0A975U278_9PROT</name>
<dbReference type="Proteomes" id="UP000694001">
    <property type="component" value="Chromosome"/>
</dbReference>
<evidence type="ECO:0000313" key="1">
    <source>
        <dbReference type="EMBL" id="QXM24900.1"/>
    </source>
</evidence>
<dbReference type="KEGG" id="elio:KO353_01100"/>
<accession>A0A975U278</accession>
<protein>
    <submittedName>
        <fullName evidence="1">Uncharacterized protein</fullName>
    </submittedName>
</protein>
<dbReference type="AlphaFoldDB" id="A0A975U278"/>